<feature type="region of interest" description="Disordered" evidence="4">
    <location>
        <begin position="451"/>
        <end position="484"/>
    </location>
</feature>
<dbReference type="InterPro" id="IPR006909">
    <property type="entry name" value="Rad21/Rec8_C_eu"/>
</dbReference>
<organism evidence="8 9">
    <name type="scientific">Malassezia cuniculi</name>
    <dbReference type="NCBI Taxonomy" id="948313"/>
    <lineage>
        <taxon>Eukaryota</taxon>
        <taxon>Fungi</taxon>
        <taxon>Dikarya</taxon>
        <taxon>Basidiomycota</taxon>
        <taxon>Ustilaginomycotina</taxon>
        <taxon>Malasseziomycetes</taxon>
        <taxon>Malasseziales</taxon>
        <taxon>Malasseziaceae</taxon>
        <taxon>Malassezia</taxon>
    </lineage>
</organism>
<keyword evidence="5" id="KW-0732">Signal</keyword>
<dbReference type="PANTHER" id="PTHR12585">
    <property type="entry name" value="SCC1 / RAD21 FAMILY MEMBER"/>
    <property type="match status" value="1"/>
</dbReference>
<protein>
    <submittedName>
        <fullName evidence="8">Sister chromatid cohesion protein 1</fullName>
    </submittedName>
</protein>
<dbReference type="Pfam" id="PF04824">
    <property type="entry name" value="Rad21_Rec8"/>
    <property type="match status" value="1"/>
</dbReference>
<dbReference type="GO" id="GO:0030892">
    <property type="term" value="C:mitotic cohesin complex"/>
    <property type="evidence" value="ECO:0007669"/>
    <property type="project" value="TreeGrafter"/>
</dbReference>
<keyword evidence="3" id="KW-0539">Nucleus</keyword>
<evidence type="ECO:0000256" key="4">
    <source>
        <dbReference type="SAM" id="MobiDB-lite"/>
    </source>
</evidence>
<feature type="domain" description="Rad21/Rec8-like protein C-terminal eukaryotic" evidence="6">
    <location>
        <begin position="600"/>
        <end position="652"/>
    </location>
</feature>
<dbReference type="SUPFAM" id="SSF46785">
    <property type="entry name" value="Winged helix' DNA-binding domain"/>
    <property type="match status" value="1"/>
</dbReference>
<dbReference type="InterPro" id="IPR023093">
    <property type="entry name" value="ScpA-like_C"/>
</dbReference>
<feature type="chain" id="PRO_5041982592" evidence="5">
    <location>
        <begin position="17"/>
        <end position="657"/>
    </location>
</feature>
<feature type="region of interest" description="Disordered" evidence="4">
    <location>
        <begin position="185"/>
        <end position="212"/>
    </location>
</feature>
<evidence type="ECO:0000313" key="8">
    <source>
        <dbReference type="EMBL" id="WFD36996.1"/>
    </source>
</evidence>
<dbReference type="GO" id="GO:1990414">
    <property type="term" value="P:replication-born double-strand break repair via sister chromatid exchange"/>
    <property type="evidence" value="ECO:0007669"/>
    <property type="project" value="TreeGrafter"/>
</dbReference>
<reference evidence="8" key="1">
    <citation type="submission" date="2023-03" db="EMBL/GenBank/DDBJ databases">
        <title>Mating type loci evolution in Malassezia.</title>
        <authorList>
            <person name="Coelho M.A."/>
        </authorList>
    </citation>
    <scope>NUCLEOTIDE SEQUENCE</scope>
    <source>
        <strain evidence="8">CBS 11721</strain>
    </source>
</reference>
<dbReference type="InterPro" id="IPR006910">
    <property type="entry name" value="Rad21_Rec8_N"/>
</dbReference>
<evidence type="ECO:0000259" key="6">
    <source>
        <dbReference type="Pfam" id="PF04824"/>
    </source>
</evidence>
<evidence type="ECO:0000256" key="1">
    <source>
        <dbReference type="ARBA" id="ARBA00004123"/>
    </source>
</evidence>
<evidence type="ECO:0000259" key="7">
    <source>
        <dbReference type="Pfam" id="PF04825"/>
    </source>
</evidence>
<evidence type="ECO:0000256" key="5">
    <source>
        <dbReference type="SAM" id="SignalP"/>
    </source>
</evidence>
<feature type="domain" description="Rad21/Rec8-like protein N-terminal" evidence="7">
    <location>
        <begin position="13"/>
        <end position="104"/>
    </location>
</feature>
<evidence type="ECO:0000313" key="9">
    <source>
        <dbReference type="Proteomes" id="UP001219933"/>
    </source>
</evidence>
<dbReference type="AlphaFoldDB" id="A0AAF0EU65"/>
<sequence>MSAAPNSAALLHGVLAHVWLAAHWERKLSKTQLVHTSVPECTEEIATFDETPAALRICGQLLLGVARIYARKAKYLQDDCNDALLRIKVAFRPAGASVDLPQDQLNLAASAITLPDAWTAWDLMMPQPTQTAWPGISRPSTAHTASIADITLPDTPAIDMHDVLELPPIDVADAQLDLGLENSYDPPLPMVAREPPQKRARRSTRGRAPLGEISQNADDSLASIGVGRDASTVVESDADRVNALLGDLDMPSFDLSTHSGLGHEAMMDDAPVFDMSNASINPIDTSFTGFNVSRSTPPREATPPRQVGFEEAIGQRKALTPRAAEKLKAAARMRTETRVTRKRAVQDAVTELSDGITGPSPAVLRELRSAHELFCLPRSRIHLALSGANGVALFGAQSSALVLVDKYSNADATAIRHAALQRDPHMPARDARERQHWLLQIRDETQRALDEFPDEVGRRASPPAQDLPDISMDPPAEFDKSADSGFDVSELPEIAMDEQPEPQPEPQLEPQQQQPHGEDPSVESASPAPLRRSMRHRDEANDDEFGHLPPLRLASPAPSEEEFTVPENNPIAAFDSRSHHDHADANARRAAQVLRTTMTSGKAQSMSKLSENASRRAAAGFFFELLVLGSRGCVRLKQDEPYGDIAITDTPRLWDDL</sequence>
<accession>A0AAF0EU65</accession>
<comment type="similarity">
    <text evidence="2">Belongs to the rad21 family.</text>
</comment>
<dbReference type="Proteomes" id="UP001219933">
    <property type="component" value="Chromosome 6"/>
</dbReference>
<dbReference type="PANTHER" id="PTHR12585:SF69">
    <property type="entry name" value="FI11703P"/>
    <property type="match status" value="1"/>
</dbReference>
<dbReference type="InterPro" id="IPR036390">
    <property type="entry name" value="WH_DNA-bd_sf"/>
</dbReference>
<dbReference type="GO" id="GO:0007064">
    <property type="term" value="P:mitotic sister chromatid cohesion"/>
    <property type="evidence" value="ECO:0007669"/>
    <property type="project" value="TreeGrafter"/>
</dbReference>
<dbReference type="EMBL" id="CP119882">
    <property type="protein sequence ID" value="WFD36996.1"/>
    <property type="molecule type" value="Genomic_DNA"/>
</dbReference>
<comment type="subcellular location">
    <subcellularLocation>
        <location evidence="1">Nucleus</location>
    </subcellularLocation>
</comment>
<evidence type="ECO:0000256" key="2">
    <source>
        <dbReference type="ARBA" id="ARBA00009870"/>
    </source>
</evidence>
<feature type="signal peptide" evidence="5">
    <location>
        <begin position="1"/>
        <end position="16"/>
    </location>
</feature>
<dbReference type="Pfam" id="PF04825">
    <property type="entry name" value="Rad21_Rec8_N"/>
    <property type="match status" value="1"/>
</dbReference>
<feature type="region of interest" description="Disordered" evidence="4">
    <location>
        <begin position="497"/>
        <end position="564"/>
    </location>
</feature>
<keyword evidence="9" id="KW-1185">Reference proteome</keyword>
<dbReference type="GO" id="GO:0003682">
    <property type="term" value="F:chromatin binding"/>
    <property type="evidence" value="ECO:0007669"/>
    <property type="project" value="TreeGrafter"/>
</dbReference>
<gene>
    <name evidence="8" type="primary">MCD1</name>
    <name evidence="8" type="ORF">MCUN1_003888</name>
</gene>
<name>A0AAF0EU65_9BASI</name>
<dbReference type="GO" id="GO:0005634">
    <property type="term" value="C:nucleus"/>
    <property type="evidence" value="ECO:0007669"/>
    <property type="project" value="UniProtKB-SubCell"/>
</dbReference>
<evidence type="ECO:0000256" key="3">
    <source>
        <dbReference type="ARBA" id="ARBA00023242"/>
    </source>
</evidence>
<dbReference type="InterPro" id="IPR039781">
    <property type="entry name" value="Rad21/Rec8-like"/>
</dbReference>
<proteinExistence type="inferred from homology"/>
<feature type="compositionally biased region" description="Low complexity" evidence="4">
    <location>
        <begin position="548"/>
        <end position="558"/>
    </location>
</feature>
<dbReference type="Gene3D" id="1.10.10.580">
    <property type="entry name" value="Structural maintenance of chromosome 1. Chain E"/>
    <property type="match status" value="1"/>
</dbReference>